<comment type="function">
    <text evidence="1">The proteasome is a multicatalytic proteinase complex which is characterized by its ability to cleave peptides with Arg, Phe, Tyr, Leu, and Glu adjacent to the leaving group at neutral or slightly basic pH. The proteasome has an ATP-dependent proteolytic activity.</text>
</comment>
<evidence type="ECO:0000256" key="1">
    <source>
        <dbReference type="ARBA" id="ARBA00002000"/>
    </source>
</evidence>
<dbReference type="EMBL" id="CP119879">
    <property type="protein sequence ID" value="WFD35552.1"/>
    <property type="molecule type" value="Genomic_DNA"/>
</dbReference>
<evidence type="ECO:0000259" key="7">
    <source>
        <dbReference type="PROSITE" id="PS00388"/>
    </source>
</evidence>
<comment type="similarity">
    <text evidence="5 6">Belongs to the peptidase T1A family.</text>
</comment>
<dbReference type="AlphaFoldDB" id="A0AAF0EVP5"/>
<gene>
    <name evidence="8" type="primary">PRE9</name>
    <name evidence="8" type="ORF">MCUN1_002408</name>
</gene>
<proteinExistence type="inferred from homology"/>
<evidence type="ECO:0000256" key="3">
    <source>
        <dbReference type="ARBA" id="ARBA00022942"/>
    </source>
</evidence>
<dbReference type="GO" id="GO:0006511">
    <property type="term" value="P:ubiquitin-dependent protein catabolic process"/>
    <property type="evidence" value="ECO:0007669"/>
    <property type="project" value="InterPro"/>
</dbReference>
<dbReference type="InterPro" id="IPR016050">
    <property type="entry name" value="Proteasome_bsu_CS"/>
</dbReference>
<dbReference type="GO" id="GO:0016787">
    <property type="term" value="F:hydrolase activity"/>
    <property type="evidence" value="ECO:0007669"/>
    <property type="project" value="UniProtKB-KW"/>
</dbReference>
<keyword evidence="9" id="KW-1185">Reference proteome</keyword>
<dbReference type="InterPro" id="IPR000426">
    <property type="entry name" value="Proteasome_asu_N"/>
</dbReference>
<dbReference type="GO" id="GO:0019773">
    <property type="term" value="C:proteasome core complex, alpha-subunit complex"/>
    <property type="evidence" value="ECO:0007669"/>
    <property type="project" value="UniProtKB-UniRule"/>
</dbReference>
<keyword evidence="8" id="KW-0378">Hydrolase</keyword>
<dbReference type="Pfam" id="PF00227">
    <property type="entry name" value="Proteasome"/>
    <property type="match status" value="1"/>
</dbReference>
<dbReference type="Pfam" id="PF10584">
    <property type="entry name" value="Proteasome_A_N"/>
    <property type="match status" value="1"/>
</dbReference>
<dbReference type="InterPro" id="IPR001353">
    <property type="entry name" value="Proteasome_sua/b"/>
</dbReference>
<evidence type="ECO:0000313" key="8">
    <source>
        <dbReference type="EMBL" id="WFD35552.1"/>
    </source>
</evidence>
<sequence>MSRRYDARTTTFSPEGRLYQVEYAMEAISHAGTVIGILATDGVVIAAEKKVTSKLLEQDRSHEKIFPLSGNMVAGVAGMTADANSLVNYARNAAQKYLLEFNEDMPAEQLVRRLCDLKQGYTQYGGLRPFGVALIYAGYDTHHGFQLYHSDPSGNYSGWKATCAGANNGTATSLLKQEYKDGMTVDEALGLAARVLSKTLDTTAMDSDRLEFATLRLADGATDASAARIHLMTSAEIDKLLTAHELARREDS</sequence>
<dbReference type="GO" id="GO:0005737">
    <property type="term" value="C:cytoplasm"/>
    <property type="evidence" value="ECO:0007669"/>
    <property type="project" value="UniProtKB-SubCell"/>
</dbReference>
<dbReference type="NCBIfam" id="NF003075">
    <property type="entry name" value="PRK03996.1"/>
    <property type="match status" value="1"/>
</dbReference>
<protein>
    <recommendedName>
        <fullName evidence="6">Proteasome subunit alpha type</fullName>
    </recommendedName>
</protein>
<dbReference type="Gene3D" id="3.60.20.10">
    <property type="entry name" value="Glutamine Phosphoribosylpyrophosphate, subunit 1, domain 1"/>
    <property type="match status" value="1"/>
</dbReference>
<dbReference type="PROSITE" id="PS00854">
    <property type="entry name" value="PROTEASOME_BETA_1"/>
    <property type="match status" value="1"/>
</dbReference>
<evidence type="ECO:0000256" key="6">
    <source>
        <dbReference type="RuleBase" id="RU000551"/>
    </source>
</evidence>
<keyword evidence="4 6" id="KW-0539">Nucleus</keyword>
<dbReference type="CDD" id="cd03752">
    <property type="entry name" value="proteasome_alpha_type_4"/>
    <property type="match status" value="1"/>
</dbReference>
<evidence type="ECO:0000256" key="4">
    <source>
        <dbReference type="ARBA" id="ARBA00023242"/>
    </source>
</evidence>
<dbReference type="InterPro" id="IPR023332">
    <property type="entry name" value="Proteasome_alpha-type"/>
</dbReference>
<dbReference type="Proteomes" id="UP001219933">
    <property type="component" value="Chromosome 3"/>
</dbReference>
<dbReference type="PANTHER" id="PTHR11599">
    <property type="entry name" value="PROTEASOME SUBUNIT ALPHA/BETA"/>
    <property type="match status" value="1"/>
</dbReference>
<dbReference type="PROSITE" id="PS00388">
    <property type="entry name" value="PROTEASOME_ALPHA_1"/>
    <property type="match status" value="1"/>
</dbReference>
<dbReference type="SMART" id="SM00948">
    <property type="entry name" value="Proteasome_A_N"/>
    <property type="match status" value="1"/>
</dbReference>
<name>A0AAF0EVP5_9BASI</name>
<dbReference type="InterPro" id="IPR050115">
    <property type="entry name" value="Proteasome_alpha"/>
</dbReference>
<dbReference type="PROSITE" id="PS51475">
    <property type="entry name" value="PROTEASOME_ALPHA_2"/>
    <property type="match status" value="1"/>
</dbReference>
<organism evidence="8 9">
    <name type="scientific">Malassezia cuniculi</name>
    <dbReference type="NCBI Taxonomy" id="948313"/>
    <lineage>
        <taxon>Eukaryota</taxon>
        <taxon>Fungi</taxon>
        <taxon>Dikarya</taxon>
        <taxon>Basidiomycota</taxon>
        <taxon>Ustilaginomycotina</taxon>
        <taxon>Malasseziomycetes</taxon>
        <taxon>Malasseziales</taxon>
        <taxon>Malasseziaceae</taxon>
        <taxon>Malassezia</taxon>
    </lineage>
</organism>
<evidence type="ECO:0000256" key="2">
    <source>
        <dbReference type="ARBA" id="ARBA00022490"/>
    </source>
</evidence>
<dbReference type="SUPFAM" id="SSF56235">
    <property type="entry name" value="N-terminal nucleophile aminohydrolases (Ntn hydrolases)"/>
    <property type="match status" value="1"/>
</dbReference>
<accession>A0AAF0EVP5</accession>
<dbReference type="FunFam" id="3.60.20.10:FF:000031">
    <property type="entry name" value="Proteasome subunit alpha type"/>
    <property type="match status" value="1"/>
</dbReference>
<keyword evidence="3 5" id="KW-0647">Proteasome</keyword>
<comment type="subcellular location">
    <subcellularLocation>
        <location evidence="6">Cytoplasm</location>
    </subcellularLocation>
    <subcellularLocation>
        <location evidence="6">Nucleus</location>
    </subcellularLocation>
</comment>
<reference evidence="8" key="1">
    <citation type="submission" date="2023-03" db="EMBL/GenBank/DDBJ databases">
        <title>Mating type loci evolution in Malassezia.</title>
        <authorList>
            <person name="Coelho M.A."/>
        </authorList>
    </citation>
    <scope>NUCLEOTIDE SEQUENCE</scope>
    <source>
        <strain evidence="8">CBS 11721</strain>
    </source>
</reference>
<comment type="subunit">
    <text evidence="6">The 26S proteasome consists of a 20S proteasome core and two 19S regulatory subunits.</text>
</comment>
<dbReference type="GO" id="GO:0005634">
    <property type="term" value="C:nucleus"/>
    <property type="evidence" value="ECO:0007669"/>
    <property type="project" value="UniProtKB-SubCell"/>
</dbReference>
<evidence type="ECO:0000256" key="5">
    <source>
        <dbReference type="PROSITE-ProRule" id="PRU00808"/>
    </source>
</evidence>
<feature type="domain" description="Proteasome alpha-type subunits" evidence="7">
    <location>
        <begin position="5"/>
        <end position="27"/>
    </location>
</feature>
<dbReference type="InterPro" id="IPR029055">
    <property type="entry name" value="Ntn_hydrolases_N"/>
</dbReference>
<evidence type="ECO:0000313" key="9">
    <source>
        <dbReference type="Proteomes" id="UP001219933"/>
    </source>
</evidence>
<keyword evidence="2 6" id="KW-0963">Cytoplasm</keyword>